<sequence>MDIAIGGRKGSTGTLVASKQALVSAEVRLTTDTDATTIFYVCRERLDDRTLLCLAQGPGQMFGAVALLTANRAARTVTLRQGVPKVEGGIRDAFLAPDHKRVALQTNDGWYLADLSSGRQPQRVFPQLATEGAEVQFWA</sequence>
<dbReference type="Proteomes" id="UP000245683">
    <property type="component" value="Unassembled WGS sequence"/>
</dbReference>
<comment type="caution">
    <text evidence="1">The sequence shown here is derived from an EMBL/GenBank/DDBJ whole genome shotgun (WGS) entry which is preliminary data.</text>
</comment>
<dbReference type="AlphaFoldDB" id="A0A317JXK0"/>
<evidence type="ECO:0000313" key="2">
    <source>
        <dbReference type="Proteomes" id="UP000245683"/>
    </source>
</evidence>
<name>A0A317JXK0_9ACTN</name>
<gene>
    <name evidence="1" type="ORF">DLJ46_22430</name>
</gene>
<proteinExistence type="predicted"/>
<evidence type="ECO:0000313" key="1">
    <source>
        <dbReference type="EMBL" id="PWU45108.1"/>
    </source>
</evidence>
<organism evidence="1 2">
    <name type="scientific">Micromonospora globispora</name>
    <dbReference type="NCBI Taxonomy" id="1450148"/>
    <lineage>
        <taxon>Bacteria</taxon>
        <taxon>Bacillati</taxon>
        <taxon>Actinomycetota</taxon>
        <taxon>Actinomycetes</taxon>
        <taxon>Micromonosporales</taxon>
        <taxon>Micromonosporaceae</taxon>
        <taxon>Micromonospora</taxon>
    </lineage>
</organism>
<accession>A0A317JXK0</accession>
<protein>
    <submittedName>
        <fullName evidence="1">Uncharacterized protein</fullName>
    </submittedName>
</protein>
<keyword evidence="2" id="KW-1185">Reference proteome</keyword>
<dbReference type="EMBL" id="QGSV01000268">
    <property type="protein sequence ID" value="PWU45108.1"/>
    <property type="molecule type" value="Genomic_DNA"/>
</dbReference>
<reference evidence="2" key="1">
    <citation type="submission" date="2018-05" db="EMBL/GenBank/DDBJ databases">
        <title>Micromonospora globispora sp. nov. and Micromonospora rugosa sp. nov., isolated from marine sediment.</title>
        <authorList>
            <person name="Carro L."/>
            <person name="Aysel V."/>
            <person name="Cetin D."/>
            <person name="Igual J.M."/>
            <person name="Klenk H.-P."/>
            <person name="Trujillo M.E."/>
            <person name="Sahin N."/>
        </authorList>
    </citation>
    <scope>NUCLEOTIDE SEQUENCE [LARGE SCALE GENOMIC DNA]</scope>
    <source>
        <strain evidence="2">S2904</strain>
    </source>
</reference>